<evidence type="ECO:0000313" key="3">
    <source>
        <dbReference type="Proteomes" id="UP001642540"/>
    </source>
</evidence>
<protein>
    <recommendedName>
        <fullName evidence="1">Chitin-binding type-2 domain-containing protein</fullName>
    </recommendedName>
</protein>
<dbReference type="Pfam" id="PF01607">
    <property type="entry name" value="CBM_14"/>
    <property type="match status" value="1"/>
</dbReference>
<dbReference type="PROSITE" id="PS50940">
    <property type="entry name" value="CHIT_BIND_II"/>
    <property type="match status" value="1"/>
</dbReference>
<dbReference type="SMART" id="SM00494">
    <property type="entry name" value="ChtBD2"/>
    <property type="match status" value="1"/>
</dbReference>
<dbReference type="EMBL" id="CAXLJM020000053">
    <property type="protein sequence ID" value="CAL8116705.1"/>
    <property type="molecule type" value="Genomic_DNA"/>
</dbReference>
<keyword evidence="3" id="KW-1185">Reference proteome</keyword>
<gene>
    <name evidence="2" type="ORF">ODALV1_LOCUS17382</name>
</gene>
<dbReference type="InterPro" id="IPR036508">
    <property type="entry name" value="Chitin-bd_dom_sf"/>
</dbReference>
<dbReference type="Proteomes" id="UP001642540">
    <property type="component" value="Unassembled WGS sequence"/>
</dbReference>
<dbReference type="InterPro" id="IPR002557">
    <property type="entry name" value="Chitin-bd_dom"/>
</dbReference>
<evidence type="ECO:0000259" key="1">
    <source>
        <dbReference type="PROSITE" id="PS50940"/>
    </source>
</evidence>
<sequence length="114" mass="12344">MVVAVNKDGAQMKAVHAMQLRVTCEQSTGCNTSVTEPPVTLPVTGRPTTSTGAPRECENNTVEFRPFPGDCRRYTLCACGNSVLLECASGLYLDPFIGKCNFMQLVPRCDAKLN</sequence>
<organism evidence="2 3">
    <name type="scientific">Orchesella dallaii</name>
    <dbReference type="NCBI Taxonomy" id="48710"/>
    <lineage>
        <taxon>Eukaryota</taxon>
        <taxon>Metazoa</taxon>
        <taxon>Ecdysozoa</taxon>
        <taxon>Arthropoda</taxon>
        <taxon>Hexapoda</taxon>
        <taxon>Collembola</taxon>
        <taxon>Entomobryomorpha</taxon>
        <taxon>Entomobryoidea</taxon>
        <taxon>Orchesellidae</taxon>
        <taxon>Orchesellinae</taxon>
        <taxon>Orchesella</taxon>
    </lineage>
</organism>
<dbReference type="Gene3D" id="2.170.140.10">
    <property type="entry name" value="Chitin binding domain"/>
    <property type="match status" value="1"/>
</dbReference>
<proteinExistence type="predicted"/>
<name>A0ABP1R0W0_9HEXA</name>
<dbReference type="SUPFAM" id="SSF57625">
    <property type="entry name" value="Invertebrate chitin-binding proteins"/>
    <property type="match status" value="1"/>
</dbReference>
<comment type="caution">
    <text evidence="2">The sequence shown here is derived from an EMBL/GenBank/DDBJ whole genome shotgun (WGS) entry which is preliminary data.</text>
</comment>
<evidence type="ECO:0000313" key="2">
    <source>
        <dbReference type="EMBL" id="CAL8116705.1"/>
    </source>
</evidence>
<accession>A0ABP1R0W0</accession>
<reference evidence="2 3" key="1">
    <citation type="submission" date="2024-08" db="EMBL/GenBank/DDBJ databases">
        <authorList>
            <person name="Cucini C."/>
            <person name="Frati F."/>
        </authorList>
    </citation>
    <scope>NUCLEOTIDE SEQUENCE [LARGE SCALE GENOMIC DNA]</scope>
</reference>
<feature type="domain" description="Chitin-binding type-2" evidence="1">
    <location>
        <begin position="54"/>
        <end position="111"/>
    </location>
</feature>